<dbReference type="Gene3D" id="3.30.1360.120">
    <property type="entry name" value="Probable tRNA modification gtpase trme, domain 1"/>
    <property type="match status" value="2"/>
</dbReference>
<keyword evidence="1" id="KW-0809">Transit peptide</keyword>
<dbReference type="InterPro" id="IPR045179">
    <property type="entry name" value="YgfZ/GcvT"/>
</dbReference>
<proteinExistence type="predicted"/>
<dbReference type="PIRSF" id="PIRSF006487">
    <property type="entry name" value="GcvT"/>
    <property type="match status" value="1"/>
</dbReference>
<evidence type="ECO:0000313" key="3">
    <source>
        <dbReference type="EMBL" id="SNT68438.1"/>
    </source>
</evidence>
<evidence type="ECO:0000256" key="1">
    <source>
        <dbReference type="ARBA" id="ARBA00022946"/>
    </source>
</evidence>
<dbReference type="RefSeq" id="WP_089411380.1">
    <property type="nucleotide sequence ID" value="NZ_FZQA01000001.1"/>
</dbReference>
<gene>
    <name evidence="3" type="ORF">SAMN06297382_0940</name>
</gene>
<dbReference type="NCBIfam" id="TIGR03317">
    <property type="entry name" value="ygfZ_signature"/>
    <property type="match status" value="1"/>
</dbReference>
<accession>A0A239PKU8</accession>
<dbReference type="OrthoDB" id="9796287at2"/>
<name>A0A239PKU8_9PROT</name>
<dbReference type="PANTHER" id="PTHR22602:SF0">
    <property type="entry name" value="TRANSFERASE CAF17, MITOCHONDRIAL-RELATED"/>
    <property type="match status" value="1"/>
</dbReference>
<dbReference type="PANTHER" id="PTHR22602">
    <property type="entry name" value="TRANSFERASE CAF17, MITOCHONDRIAL-RELATED"/>
    <property type="match status" value="1"/>
</dbReference>
<reference evidence="3 4" key="1">
    <citation type="submission" date="2017-07" db="EMBL/GenBank/DDBJ databases">
        <authorList>
            <person name="Sun Z.S."/>
            <person name="Albrecht U."/>
            <person name="Echele G."/>
            <person name="Lee C.C."/>
        </authorList>
    </citation>
    <scope>NUCLEOTIDE SEQUENCE [LARGE SCALE GENOMIC DNA]</scope>
    <source>
        <strain evidence="3 4">CGMCC 1.12710</strain>
    </source>
</reference>
<dbReference type="Proteomes" id="UP000198346">
    <property type="component" value="Unassembled WGS sequence"/>
</dbReference>
<dbReference type="InterPro" id="IPR057460">
    <property type="entry name" value="CAF17_C"/>
</dbReference>
<dbReference type="SUPFAM" id="SSF103025">
    <property type="entry name" value="Folate-binding domain"/>
    <property type="match status" value="1"/>
</dbReference>
<dbReference type="Pfam" id="PF25455">
    <property type="entry name" value="Beta-barrel_CAF17_C"/>
    <property type="match status" value="1"/>
</dbReference>
<evidence type="ECO:0000259" key="2">
    <source>
        <dbReference type="Pfam" id="PF25455"/>
    </source>
</evidence>
<dbReference type="InterPro" id="IPR027266">
    <property type="entry name" value="TrmE/GcvT-like"/>
</dbReference>
<protein>
    <recommendedName>
        <fullName evidence="2">CAF17 C-terminal domain-containing protein</fullName>
    </recommendedName>
</protein>
<dbReference type="AlphaFoldDB" id="A0A239PKU8"/>
<feature type="domain" description="CAF17 C-terminal" evidence="2">
    <location>
        <begin position="208"/>
        <end position="280"/>
    </location>
</feature>
<dbReference type="InterPro" id="IPR017703">
    <property type="entry name" value="YgfZ/GCV_T_CS"/>
</dbReference>
<organism evidence="3 4">
    <name type="scientific">Amphiplicatus metriothermophilus</name>
    <dbReference type="NCBI Taxonomy" id="1519374"/>
    <lineage>
        <taxon>Bacteria</taxon>
        <taxon>Pseudomonadati</taxon>
        <taxon>Pseudomonadota</taxon>
        <taxon>Alphaproteobacteria</taxon>
        <taxon>Parvularculales</taxon>
        <taxon>Parvularculaceae</taxon>
        <taxon>Amphiplicatus</taxon>
    </lineage>
</organism>
<sequence length="282" mass="29613">MTDAALLSSRAVIRVAGPDARPFLSNVVTQDVAGLAPDAAAFAALLTPQGKILADFILLGEQDGVLLDVAAAAAGSLVKRLSLYRLRARATIEPLDGWAVGAVWNGETGPAPEGVRRFADPRLPTLGARLIGPKAALAEALGPEAQDEAAYDRHRLARGVPEFDRDFGPEELFLLDVGYDALNGVSYKKGCFVGQEVSSRMKRKGEVRKRTLQVFFDGPPPAKGAPVTGGGSAIGEMLSAADGAGLALIRLDRLAAARAAGEPLGVEGRPVEIRFPDWLQQG</sequence>
<dbReference type="EMBL" id="FZQA01000001">
    <property type="protein sequence ID" value="SNT68438.1"/>
    <property type="molecule type" value="Genomic_DNA"/>
</dbReference>
<keyword evidence="4" id="KW-1185">Reference proteome</keyword>
<evidence type="ECO:0000313" key="4">
    <source>
        <dbReference type="Proteomes" id="UP000198346"/>
    </source>
</evidence>
<dbReference type="GO" id="GO:0016226">
    <property type="term" value="P:iron-sulfur cluster assembly"/>
    <property type="evidence" value="ECO:0007669"/>
    <property type="project" value="TreeGrafter"/>
</dbReference>